<evidence type="ECO:0008006" key="2">
    <source>
        <dbReference type="Google" id="ProtNLM"/>
    </source>
</evidence>
<feature type="non-terminal residue" evidence="1">
    <location>
        <position position="1"/>
    </location>
</feature>
<name>A0A382KNZ5_9ZZZZ</name>
<gene>
    <name evidence="1" type="ORF">METZ01_LOCUS279112</name>
</gene>
<reference evidence="1" key="1">
    <citation type="submission" date="2018-05" db="EMBL/GenBank/DDBJ databases">
        <authorList>
            <person name="Lanie J.A."/>
            <person name="Ng W.-L."/>
            <person name="Kazmierczak K.M."/>
            <person name="Andrzejewski T.M."/>
            <person name="Davidsen T.M."/>
            <person name="Wayne K.J."/>
            <person name="Tettelin H."/>
            <person name="Glass J.I."/>
            <person name="Rusch D."/>
            <person name="Podicherti R."/>
            <person name="Tsui H.-C.T."/>
            <person name="Winkler M.E."/>
        </authorList>
    </citation>
    <scope>NUCLEOTIDE SEQUENCE</scope>
</reference>
<proteinExistence type="predicted"/>
<dbReference type="Gene3D" id="3.40.50.150">
    <property type="entry name" value="Vaccinia Virus protein VP39"/>
    <property type="match status" value="1"/>
</dbReference>
<dbReference type="AlphaFoldDB" id="A0A382KNZ5"/>
<organism evidence="1">
    <name type="scientific">marine metagenome</name>
    <dbReference type="NCBI Taxonomy" id="408172"/>
    <lineage>
        <taxon>unclassified sequences</taxon>
        <taxon>metagenomes</taxon>
        <taxon>ecological metagenomes</taxon>
    </lineage>
</organism>
<sequence length="126" mass="14425">GLRHCEQLAIADRFSVETVQADLTHYELGQREFDLVTMIYYLDIMLFSAIALALRPGGHFLFHTFGRDQARRDWGPSNPNFLACGRQVLSAFDDWQIRHFAENDVERSDGRIESVVQMLARKPGLA</sequence>
<evidence type="ECO:0000313" key="1">
    <source>
        <dbReference type="EMBL" id="SVC26258.1"/>
    </source>
</evidence>
<protein>
    <recommendedName>
        <fullName evidence="2">Methyltransferase domain-containing protein</fullName>
    </recommendedName>
</protein>
<dbReference type="EMBL" id="UINC01081944">
    <property type="protein sequence ID" value="SVC26258.1"/>
    <property type="molecule type" value="Genomic_DNA"/>
</dbReference>
<accession>A0A382KNZ5</accession>
<dbReference type="InterPro" id="IPR029063">
    <property type="entry name" value="SAM-dependent_MTases_sf"/>
</dbReference>
<dbReference type="SUPFAM" id="SSF53335">
    <property type="entry name" value="S-adenosyl-L-methionine-dependent methyltransferases"/>
    <property type="match status" value="1"/>
</dbReference>